<reference evidence="1 2" key="1">
    <citation type="submission" date="2014-02" db="EMBL/GenBank/DDBJ databases">
        <title>The genome sequence of Colletotrichum simmondsii CBS122122.</title>
        <authorList>
            <person name="Baroncelli R."/>
            <person name="Thon M.R."/>
        </authorList>
    </citation>
    <scope>NUCLEOTIDE SEQUENCE [LARGE SCALE GENOMIC DNA]</scope>
    <source>
        <strain evidence="1 2">CBS122122</strain>
    </source>
</reference>
<sequence length="324" mass="37179">MESRFIPRAAEVNARLLFVEETTVQDASLEDIMYSFNALKTLLVIFELTTKTLVSELNAKYNRDFARQLFSLKESFERFKKCYDDNKAPIECSDEHSEQARLWQDARFDILSGIANELMCWLGQTSKSLQRVELLRQFLERQRAGLDLSTMDKLIEKAGAEGKNETIQLIKQADSNVGDYSLYRLIRFARESGFNHEFLARESDVANGGFDISVKNLAAYTISLEYLQLKRHHNKKSEEGLCHILDDIREGKFSWKDVEPLGEHESAIVDSAWDASPGSVRILPYNGSKTVKELSEEAKQLQDRTFRDILGRVRKIFAEVGFDL</sequence>
<evidence type="ECO:0000313" key="1">
    <source>
        <dbReference type="EMBL" id="KXH33605.1"/>
    </source>
</evidence>
<dbReference type="Proteomes" id="UP000070328">
    <property type="component" value="Unassembled WGS sequence"/>
</dbReference>
<dbReference type="AlphaFoldDB" id="A0A135SCH5"/>
<proteinExistence type="predicted"/>
<gene>
    <name evidence="1" type="ORF">CSIM01_11770</name>
</gene>
<dbReference type="OrthoDB" id="10356622at2759"/>
<dbReference type="EMBL" id="JFBX01000609">
    <property type="protein sequence ID" value="KXH33605.1"/>
    <property type="molecule type" value="Genomic_DNA"/>
</dbReference>
<protein>
    <submittedName>
        <fullName evidence="1">Uncharacterized protein</fullName>
    </submittedName>
</protein>
<accession>A0A135SCH5</accession>
<name>A0A135SCH5_9PEZI</name>
<evidence type="ECO:0000313" key="2">
    <source>
        <dbReference type="Proteomes" id="UP000070328"/>
    </source>
</evidence>
<comment type="caution">
    <text evidence="1">The sequence shown here is derived from an EMBL/GenBank/DDBJ whole genome shotgun (WGS) entry which is preliminary data.</text>
</comment>
<organism evidence="1 2">
    <name type="scientific">Colletotrichum simmondsii</name>
    <dbReference type="NCBI Taxonomy" id="703756"/>
    <lineage>
        <taxon>Eukaryota</taxon>
        <taxon>Fungi</taxon>
        <taxon>Dikarya</taxon>
        <taxon>Ascomycota</taxon>
        <taxon>Pezizomycotina</taxon>
        <taxon>Sordariomycetes</taxon>
        <taxon>Hypocreomycetidae</taxon>
        <taxon>Glomerellales</taxon>
        <taxon>Glomerellaceae</taxon>
        <taxon>Colletotrichum</taxon>
        <taxon>Colletotrichum acutatum species complex</taxon>
    </lineage>
</organism>
<keyword evidence="2" id="KW-1185">Reference proteome</keyword>